<feature type="region of interest" description="Disordered" evidence="1">
    <location>
        <begin position="73"/>
        <end position="92"/>
    </location>
</feature>
<proteinExistence type="predicted"/>
<evidence type="ECO:0000313" key="3">
    <source>
        <dbReference type="EMBL" id="CAJ1386463.1"/>
    </source>
</evidence>
<feature type="transmembrane region" description="Helical" evidence="2">
    <location>
        <begin position="52"/>
        <end position="71"/>
    </location>
</feature>
<dbReference type="AlphaFoldDB" id="A0AA36N1P7"/>
<gene>
    <name evidence="3" type="ORF">EVOR1521_LOCUS12803</name>
</gene>
<feature type="compositionally biased region" description="Low complexity" evidence="1">
    <location>
        <begin position="13"/>
        <end position="32"/>
    </location>
</feature>
<protein>
    <submittedName>
        <fullName evidence="3">Uncharacterized protein</fullName>
    </submittedName>
</protein>
<dbReference type="EMBL" id="CAUJNA010001372">
    <property type="protein sequence ID" value="CAJ1386463.1"/>
    <property type="molecule type" value="Genomic_DNA"/>
</dbReference>
<dbReference type="Proteomes" id="UP001178507">
    <property type="component" value="Unassembled WGS sequence"/>
</dbReference>
<feature type="non-terminal residue" evidence="3">
    <location>
        <position position="1"/>
    </location>
</feature>
<feature type="region of interest" description="Disordered" evidence="1">
    <location>
        <begin position="1"/>
        <end position="45"/>
    </location>
</feature>
<keyword evidence="2" id="KW-0472">Membrane</keyword>
<comment type="caution">
    <text evidence="3">The sequence shown here is derived from an EMBL/GenBank/DDBJ whole genome shotgun (WGS) entry which is preliminary data.</text>
</comment>
<keyword evidence="2" id="KW-1133">Transmembrane helix</keyword>
<evidence type="ECO:0000256" key="1">
    <source>
        <dbReference type="SAM" id="MobiDB-lite"/>
    </source>
</evidence>
<feature type="transmembrane region" description="Helical" evidence="2">
    <location>
        <begin position="196"/>
        <end position="217"/>
    </location>
</feature>
<evidence type="ECO:0000313" key="4">
    <source>
        <dbReference type="Proteomes" id="UP001178507"/>
    </source>
</evidence>
<feature type="compositionally biased region" description="Basic and acidic residues" evidence="1">
    <location>
        <begin position="80"/>
        <end position="92"/>
    </location>
</feature>
<feature type="transmembrane region" description="Helical" evidence="2">
    <location>
        <begin position="168"/>
        <end position="189"/>
    </location>
</feature>
<accession>A0AA36N1P7</accession>
<reference evidence="3" key="1">
    <citation type="submission" date="2023-08" db="EMBL/GenBank/DDBJ databases">
        <authorList>
            <person name="Chen Y."/>
            <person name="Shah S."/>
            <person name="Dougan E. K."/>
            <person name="Thang M."/>
            <person name="Chan C."/>
        </authorList>
    </citation>
    <scope>NUCLEOTIDE SEQUENCE</scope>
</reference>
<name>A0AA36N1P7_9DINO</name>
<keyword evidence="4" id="KW-1185">Reference proteome</keyword>
<sequence>ERRSPAEAPSTKAAAPVHTAARAAHGAVRTVRWPTHSPTRPAGSGIPKARRLLLCSWLLLGACFFTFAGPVRPRKGQPRRAQEEIAPKAKEDSQDLEAKEVRVVRVLRVTSGCACDVKEAPKNLEVKEEEPDGSVQQRKQSRALACSGRSLAEWRPLEAFYEPTQDTIFYSFLSVAAATVLAGGGLLIAQGLNAEYFILVFVLVVIAFGFLVALLGLKAVSPQESAPDGS</sequence>
<evidence type="ECO:0000256" key="2">
    <source>
        <dbReference type="SAM" id="Phobius"/>
    </source>
</evidence>
<organism evidence="3 4">
    <name type="scientific">Effrenium voratum</name>
    <dbReference type="NCBI Taxonomy" id="2562239"/>
    <lineage>
        <taxon>Eukaryota</taxon>
        <taxon>Sar</taxon>
        <taxon>Alveolata</taxon>
        <taxon>Dinophyceae</taxon>
        <taxon>Suessiales</taxon>
        <taxon>Symbiodiniaceae</taxon>
        <taxon>Effrenium</taxon>
    </lineage>
</organism>
<keyword evidence="2" id="KW-0812">Transmembrane</keyword>